<dbReference type="CDD" id="cd21002">
    <property type="entry name" value="IgC1_MHC_II_beta_HLA-DM"/>
    <property type="match status" value="1"/>
</dbReference>
<dbReference type="AlphaFoldDB" id="A0A8B9G3A9"/>
<dbReference type="SMART" id="SM00407">
    <property type="entry name" value="IGc1"/>
    <property type="match status" value="1"/>
</dbReference>
<feature type="domain" description="Ig-like" evidence="3">
    <location>
        <begin position="38"/>
        <end position="133"/>
    </location>
</feature>
<dbReference type="InterPro" id="IPR036179">
    <property type="entry name" value="Ig-like_dom_sf"/>
</dbReference>
<keyword evidence="2" id="KW-0472">Membrane</keyword>
<dbReference type="Ensembl" id="ENSACOT00000019888.1">
    <property type="protein sequence ID" value="ENSACOP00000019202.1"/>
    <property type="gene ID" value="ENSACOG00000013214.1"/>
</dbReference>
<evidence type="ECO:0000256" key="2">
    <source>
        <dbReference type="SAM" id="Phobius"/>
    </source>
</evidence>
<evidence type="ECO:0000259" key="3">
    <source>
        <dbReference type="PROSITE" id="PS50835"/>
    </source>
</evidence>
<name>A0A8B9G3A9_9PSIT</name>
<dbReference type="InterPro" id="IPR007110">
    <property type="entry name" value="Ig-like_dom"/>
</dbReference>
<dbReference type="Gene3D" id="2.60.40.10">
    <property type="entry name" value="Immunoglobulins"/>
    <property type="match status" value="1"/>
</dbReference>
<protein>
    <recommendedName>
        <fullName evidence="3">Ig-like domain-containing protein</fullName>
    </recommendedName>
</protein>
<dbReference type="PANTHER" id="PTHR19944">
    <property type="entry name" value="MHC CLASS II-RELATED"/>
    <property type="match status" value="1"/>
</dbReference>
<dbReference type="InterPro" id="IPR013783">
    <property type="entry name" value="Ig-like_fold"/>
</dbReference>
<feature type="region of interest" description="Disordered" evidence="1">
    <location>
        <begin position="1"/>
        <end position="22"/>
    </location>
</feature>
<dbReference type="PANTHER" id="PTHR19944:SF65">
    <property type="entry name" value="HLA CLASS II HISTOCOMPATIBILITY ANTIGEN, DM BETA CHAIN"/>
    <property type="match status" value="1"/>
</dbReference>
<dbReference type="InterPro" id="IPR050160">
    <property type="entry name" value="MHC/Immunoglobulin"/>
</dbReference>
<dbReference type="Pfam" id="PF07654">
    <property type="entry name" value="C1-set"/>
    <property type="match status" value="1"/>
</dbReference>
<keyword evidence="2" id="KW-1133">Transmembrane helix</keyword>
<dbReference type="SUPFAM" id="SSF48726">
    <property type="entry name" value="Immunoglobulin"/>
    <property type="match status" value="1"/>
</dbReference>
<feature type="transmembrane region" description="Helical" evidence="2">
    <location>
        <begin position="144"/>
        <end position="166"/>
    </location>
</feature>
<dbReference type="Proteomes" id="UP000694522">
    <property type="component" value="Unplaced"/>
</dbReference>
<keyword evidence="2" id="KW-0812">Transmembrane</keyword>
<accession>A0A8B9G3A9</accession>
<evidence type="ECO:0000313" key="5">
    <source>
        <dbReference type="Proteomes" id="UP000694522"/>
    </source>
</evidence>
<reference evidence="4" key="2">
    <citation type="submission" date="2025-09" db="UniProtKB">
        <authorList>
            <consortium name="Ensembl"/>
        </authorList>
    </citation>
    <scope>IDENTIFICATION</scope>
</reference>
<dbReference type="InterPro" id="IPR003597">
    <property type="entry name" value="Ig_C1-set"/>
</dbReference>
<reference evidence="4" key="1">
    <citation type="submission" date="2025-08" db="UniProtKB">
        <authorList>
            <consortium name="Ensembl"/>
        </authorList>
    </citation>
    <scope>IDENTIFICATION</scope>
</reference>
<organism evidence="4 5">
    <name type="scientific">Amazona collaria</name>
    <name type="common">yellow-billed parrot</name>
    <dbReference type="NCBI Taxonomy" id="241587"/>
    <lineage>
        <taxon>Eukaryota</taxon>
        <taxon>Metazoa</taxon>
        <taxon>Chordata</taxon>
        <taxon>Craniata</taxon>
        <taxon>Vertebrata</taxon>
        <taxon>Euteleostomi</taxon>
        <taxon>Archelosauria</taxon>
        <taxon>Archosauria</taxon>
        <taxon>Dinosauria</taxon>
        <taxon>Saurischia</taxon>
        <taxon>Theropoda</taxon>
        <taxon>Coelurosauria</taxon>
        <taxon>Aves</taxon>
        <taxon>Neognathae</taxon>
        <taxon>Neoaves</taxon>
        <taxon>Telluraves</taxon>
        <taxon>Australaves</taxon>
        <taxon>Psittaciformes</taxon>
        <taxon>Psittacidae</taxon>
        <taxon>Amazona</taxon>
    </lineage>
</organism>
<evidence type="ECO:0000256" key="1">
    <source>
        <dbReference type="SAM" id="MobiDB-lite"/>
    </source>
</evidence>
<keyword evidence="5" id="KW-1185">Reference proteome</keyword>
<sequence>MLRRSLRGAIAPHQHPIPPLEHTAEDTSHVHVCPPPCPPFPTAPPQAHVTSSSSSDSSLPVLLTCHVWGFYPPDITVLWLHNGDIVSVGDQPPPVVPNGDLTYQTQLTLKATPAHGDTFTCSVLHPALEQPLLVDWGHGLPPALLVKVVVATVVMLLGLGVFAIGLHRYRAPAPVPGST</sequence>
<proteinExistence type="predicted"/>
<dbReference type="PROSITE" id="PS50835">
    <property type="entry name" value="IG_LIKE"/>
    <property type="match status" value="1"/>
</dbReference>
<evidence type="ECO:0000313" key="4">
    <source>
        <dbReference type="Ensembl" id="ENSACOP00000019202.1"/>
    </source>
</evidence>